<proteinExistence type="predicted"/>
<evidence type="ECO:0000313" key="2">
    <source>
        <dbReference type="Proteomes" id="UP000245626"/>
    </source>
</evidence>
<protein>
    <submittedName>
        <fullName evidence="1">Uncharacterized protein</fullName>
    </submittedName>
</protein>
<keyword evidence="2" id="KW-1185">Reference proteome</keyword>
<organism evidence="1 2">
    <name type="scientific">Violaceomyces palustris</name>
    <dbReference type="NCBI Taxonomy" id="1673888"/>
    <lineage>
        <taxon>Eukaryota</taxon>
        <taxon>Fungi</taxon>
        <taxon>Dikarya</taxon>
        <taxon>Basidiomycota</taxon>
        <taxon>Ustilaginomycotina</taxon>
        <taxon>Ustilaginomycetes</taxon>
        <taxon>Violaceomycetales</taxon>
        <taxon>Violaceomycetaceae</taxon>
        <taxon>Violaceomyces</taxon>
    </lineage>
</organism>
<name>A0ACD0P298_9BASI</name>
<dbReference type="EMBL" id="KZ819789">
    <property type="protein sequence ID" value="PWN52233.1"/>
    <property type="molecule type" value="Genomic_DNA"/>
</dbReference>
<sequence>MESAGVETRRKGKTTNDSVKAESGGGGLDEPVIFSVGIQLWGLVQAPFIFLSFLLALYLSPLFLPFPGPNHSRLSCEPRRREAVEVTVPRLGGPVCRVDRGALPPFQPLTTSIPKPLPSPNPFSFPLLFIEPISRATSKG</sequence>
<evidence type="ECO:0000313" key="1">
    <source>
        <dbReference type="EMBL" id="PWN52233.1"/>
    </source>
</evidence>
<dbReference type="Proteomes" id="UP000245626">
    <property type="component" value="Unassembled WGS sequence"/>
</dbReference>
<reference evidence="1 2" key="1">
    <citation type="journal article" date="2018" name="Mol. Biol. Evol.">
        <title>Broad Genomic Sampling Reveals a Smut Pathogenic Ancestry of the Fungal Clade Ustilaginomycotina.</title>
        <authorList>
            <person name="Kijpornyongpan T."/>
            <person name="Mondo S.J."/>
            <person name="Barry K."/>
            <person name="Sandor L."/>
            <person name="Lee J."/>
            <person name="Lipzen A."/>
            <person name="Pangilinan J."/>
            <person name="LaButti K."/>
            <person name="Hainaut M."/>
            <person name="Henrissat B."/>
            <person name="Grigoriev I.V."/>
            <person name="Spatafora J.W."/>
            <person name="Aime M.C."/>
        </authorList>
    </citation>
    <scope>NUCLEOTIDE SEQUENCE [LARGE SCALE GENOMIC DNA]</scope>
    <source>
        <strain evidence="1 2">SA 807</strain>
    </source>
</reference>
<gene>
    <name evidence="1" type="ORF">IE53DRAFT_11842</name>
</gene>
<accession>A0ACD0P298</accession>